<dbReference type="Proteomes" id="UP001523216">
    <property type="component" value="Unassembled WGS sequence"/>
</dbReference>
<gene>
    <name evidence="2" type="ORF">LXN57_35190</name>
</gene>
<dbReference type="PANTHER" id="PTHR21310:SF15">
    <property type="entry name" value="AMINOGLYCOSIDE PHOSPHOTRANSFERASE DOMAIN-CONTAINING PROTEIN"/>
    <property type="match status" value="1"/>
</dbReference>
<accession>A0ABT0Y9U8</accession>
<reference evidence="2 3" key="1">
    <citation type="submission" date="2022-06" db="EMBL/GenBank/DDBJ databases">
        <title>Actinoplanes abujensis sp. nov., isolated from Nigerian arid soil.</title>
        <authorList>
            <person name="Ding P."/>
        </authorList>
    </citation>
    <scope>NUCLEOTIDE SEQUENCE [LARGE SCALE GENOMIC DNA]</scope>
    <source>
        <strain evidence="3">TRM88002</strain>
    </source>
</reference>
<dbReference type="RefSeq" id="WP_251802548.1">
    <property type="nucleotide sequence ID" value="NZ_JAMQOL010000052.1"/>
</dbReference>
<keyword evidence="3" id="KW-1185">Reference proteome</keyword>
<organism evidence="2 3">
    <name type="scientific">Paractinoplanes hotanensis</name>
    <dbReference type="NCBI Taxonomy" id="2906497"/>
    <lineage>
        <taxon>Bacteria</taxon>
        <taxon>Bacillati</taxon>
        <taxon>Actinomycetota</taxon>
        <taxon>Actinomycetes</taxon>
        <taxon>Micromonosporales</taxon>
        <taxon>Micromonosporaceae</taxon>
        <taxon>Paractinoplanes</taxon>
    </lineage>
</organism>
<dbReference type="Gene3D" id="3.90.1200.10">
    <property type="match status" value="1"/>
</dbReference>
<dbReference type="InterPro" id="IPR002575">
    <property type="entry name" value="Aminoglycoside_PTrfase"/>
</dbReference>
<evidence type="ECO:0000313" key="2">
    <source>
        <dbReference type="EMBL" id="MCM4082816.1"/>
    </source>
</evidence>
<dbReference type="SUPFAM" id="SSF56112">
    <property type="entry name" value="Protein kinase-like (PK-like)"/>
    <property type="match status" value="1"/>
</dbReference>
<sequence>MESITKNRQSLDTLRAMVARAYGKDQVPSGTAEWVHELGHGWFNVAYRLRLRDGYQAVLKVAPPAGVEVMTYERRAMATELAALSLLAATDVPVPTVDFADSSRELVDADWFVMPYVDAENYGVIRSSLSACEQDKLDAAVGAATRSLNALTGPAFGPLGGPGVATWRQCFLGMVSDVLHDGERRAVELDHAGLRALVAAHADCLDEVTGPRFVAWDLWSSNVLVRDGRIVCVIDHERAFYGDPLIEAGFVATEQPSFGNPTAFVRGYGKAAFTANERARRRLYNLYLTATMVIESAYRGRAGSSQQQWARDRLSEAVAAL</sequence>
<dbReference type="Gene3D" id="3.30.200.20">
    <property type="entry name" value="Phosphorylase Kinase, domain 1"/>
    <property type="match status" value="1"/>
</dbReference>
<dbReference type="Pfam" id="PF01636">
    <property type="entry name" value="APH"/>
    <property type="match status" value="1"/>
</dbReference>
<dbReference type="InterPro" id="IPR011009">
    <property type="entry name" value="Kinase-like_dom_sf"/>
</dbReference>
<protein>
    <submittedName>
        <fullName evidence="2">Phosphotransferase</fullName>
    </submittedName>
</protein>
<comment type="caution">
    <text evidence="2">The sequence shown here is derived from an EMBL/GenBank/DDBJ whole genome shotgun (WGS) entry which is preliminary data.</text>
</comment>
<evidence type="ECO:0000259" key="1">
    <source>
        <dbReference type="Pfam" id="PF01636"/>
    </source>
</evidence>
<dbReference type="PANTHER" id="PTHR21310">
    <property type="entry name" value="AMINOGLYCOSIDE PHOSPHOTRANSFERASE-RELATED-RELATED"/>
    <property type="match status" value="1"/>
</dbReference>
<dbReference type="EMBL" id="JAMQOL010000052">
    <property type="protein sequence ID" value="MCM4082816.1"/>
    <property type="molecule type" value="Genomic_DNA"/>
</dbReference>
<proteinExistence type="predicted"/>
<dbReference type="InterPro" id="IPR051678">
    <property type="entry name" value="AGP_Transferase"/>
</dbReference>
<feature type="domain" description="Aminoglycoside phosphotransferase" evidence="1">
    <location>
        <begin position="35"/>
        <end position="283"/>
    </location>
</feature>
<name>A0ABT0Y9U8_9ACTN</name>
<evidence type="ECO:0000313" key="3">
    <source>
        <dbReference type="Proteomes" id="UP001523216"/>
    </source>
</evidence>